<dbReference type="InterPro" id="IPR016067">
    <property type="entry name" value="S-AdoMet_deCO2ase_core"/>
</dbReference>
<evidence type="ECO:0000256" key="2">
    <source>
        <dbReference type="ARBA" id="ARBA00008466"/>
    </source>
</evidence>
<dbReference type="Pfam" id="PF01536">
    <property type="entry name" value="SAM_decarbox"/>
    <property type="match status" value="1"/>
</dbReference>
<proteinExistence type="inferred from homology"/>
<dbReference type="InterPro" id="IPR048283">
    <property type="entry name" value="AdoMetDC-like"/>
</dbReference>
<evidence type="ECO:0000256" key="5">
    <source>
        <dbReference type="ARBA" id="ARBA00048112"/>
    </source>
</evidence>
<evidence type="ECO:0000256" key="1">
    <source>
        <dbReference type="ARBA" id="ARBA00004911"/>
    </source>
</evidence>
<evidence type="ECO:0000313" key="6">
    <source>
        <dbReference type="Proteomes" id="UP000694865"/>
    </source>
</evidence>
<evidence type="ECO:0000313" key="7">
    <source>
        <dbReference type="RefSeq" id="XP_006814483.1"/>
    </source>
</evidence>
<comment type="similarity">
    <text evidence="2">Belongs to the eukaryotic AdoMetDC family.</text>
</comment>
<comment type="catalytic activity">
    <reaction evidence="5">
        <text>S-adenosyl-L-methionine + H(+) = S-adenosyl 3-(methylsulfanyl)propylamine + CO2</text>
        <dbReference type="Rhea" id="RHEA:15981"/>
        <dbReference type="ChEBI" id="CHEBI:15378"/>
        <dbReference type="ChEBI" id="CHEBI:16526"/>
        <dbReference type="ChEBI" id="CHEBI:57443"/>
        <dbReference type="ChEBI" id="CHEBI:59789"/>
        <dbReference type="EC" id="4.1.1.50"/>
    </reaction>
</comment>
<keyword evidence="3" id="KW-0745">Spermidine biosynthesis</keyword>
<keyword evidence="4" id="KW-0620">Polyamine biosynthesis</keyword>
<dbReference type="Gene3D" id="3.60.90.10">
    <property type="entry name" value="S-adenosylmethionine decarboxylase"/>
    <property type="match status" value="1"/>
</dbReference>
<reference evidence="7" key="1">
    <citation type="submission" date="2025-08" db="UniProtKB">
        <authorList>
            <consortium name="RefSeq"/>
        </authorList>
    </citation>
    <scope>IDENTIFICATION</scope>
    <source>
        <tissue evidence="7">Testes</tissue>
    </source>
</reference>
<sequence length="116" mass="13168">MAASILDSNGTKENNSGSHYEGAEKLLEVWWKASTHPKANLRNIPRSKLERLLQKVKCEIISQMKTVDQDAYVLSESSMFVSNRRFILKTCGTTTLLYAMEDILQLAKELGFEEVE</sequence>
<dbReference type="PANTHER" id="PTHR11570">
    <property type="entry name" value="S-ADENOSYLMETHIONINE DECARBOXYLASE"/>
    <property type="match status" value="1"/>
</dbReference>
<gene>
    <name evidence="7" type="primary">LOC102805717</name>
</gene>
<comment type="pathway">
    <text evidence="1">Amine and polyamine biosynthesis; S-adenosylmethioninamine biosynthesis; S-adenosylmethioninamine from S-adenosyl-L-methionine: step 1/1.</text>
</comment>
<accession>A0ABM0M392</accession>
<name>A0ABM0M392_SACKO</name>
<dbReference type="PANTHER" id="PTHR11570:SF0">
    <property type="entry name" value="S-ADENOSYLMETHIONINE DECARBOXYLASE PROENZYME"/>
    <property type="match status" value="1"/>
</dbReference>
<dbReference type="RefSeq" id="XP_006814483.1">
    <property type="nucleotide sequence ID" value="XM_006814420.1"/>
</dbReference>
<feature type="non-terminal residue" evidence="7">
    <location>
        <position position="116"/>
    </location>
</feature>
<dbReference type="PROSITE" id="PS01336">
    <property type="entry name" value="ADOMETDC"/>
    <property type="match status" value="1"/>
</dbReference>
<keyword evidence="6" id="KW-1185">Reference proteome</keyword>
<dbReference type="GeneID" id="102805717"/>
<protein>
    <submittedName>
        <fullName evidence="7">S-adenosylmethionine decarboxylase proenzyme-like</fullName>
    </submittedName>
</protein>
<organism evidence="6 7">
    <name type="scientific">Saccoglossus kowalevskii</name>
    <name type="common">Acorn worm</name>
    <dbReference type="NCBI Taxonomy" id="10224"/>
    <lineage>
        <taxon>Eukaryota</taxon>
        <taxon>Metazoa</taxon>
        <taxon>Hemichordata</taxon>
        <taxon>Enteropneusta</taxon>
        <taxon>Harrimaniidae</taxon>
        <taxon>Saccoglossus</taxon>
    </lineage>
</organism>
<dbReference type="Proteomes" id="UP000694865">
    <property type="component" value="Unplaced"/>
</dbReference>
<dbReference type="SUPFAM" id="SSF56276">
    <property type="entry name" value="S-adenosylmethionine decarboxylase"/>
    <property type="match status" value="1"/>
</dbReference>
<dbReference type="InterPro" id="IPR018166">
    <property type="entry name" value="S-AdoMet_deCO2ase_CS"/>
</dbReference>
<evidence type="ECO:0000256" key="3">
    <source>
        <dbReference type="ARBA" id="ARBA00023066"/>
    </source>
</evidence>
<evidence type="ECO:0000256" key="4">
    <source>
        <dbReference type="ARBA" id="ARBA00023115"/>
    </source>
</evidence>